<dbReference type="RefSeq" id="WP_004003634.1">
    <property type="nucleotide sequence ID" value="NZ_AMLP01000261.1"/>
</dbReference>
<dbReference type="Gene3D" id="3.80.30.20">
    <property type="entry name" value="tm_1862 like domain"/>
    <property type="match status" value="1"/>
</dbReference>
<dbReference type="AlphaFoldDB" id="L8P6A1"/>
<name>L8P6A1_STRVR</name>
<keyword evidence="2" id="KW-0949">S-adenosyl-L-methionine</keyword>
<dbReference type="GO" id="GO:0003824">
    <property type="term" value="F:catalytic activity"/>
    <property type="evidence" value="ECO:0007669"/>
    <property type="project" value="InterPro"/>
</dbReference>
<feature type="compositionally biased region" description="Basic and acidic residues" evidence="6">
    <location>
        <begin position="528"/>
        <end position="543"/>
    </location>
</feature>
<dbReference type="EMBL" id="AMLP01000261">
    <property type="protein sequence ID" value="ELS50862.1"/>
    <property type="molecule type" value="Genomic_DNA"/>
</dbReference>
<evidence type="ECO:0000256" key="4">
    <source>
        <dbReference type="ARBA" id="ARBA00023004"/>
    </source>
</evidence>
<dbReference type="InterPro" id="IPR025274">
    <property type="entry name" value="DUF4070"/>
</dbReference>
<dbReference type="PROSITE" id="PS51918">
    <property type="entry name" value="RADICAL_SAM"/>
    <property type="match status" value="1"/>
</dbReference>
<organism evidence="8 9">
    <name type="scientific">Streptomyces viridochromogenes Tue57</name>
    <dbReference type="NCBI Taxonomy" id="1160705"/>
    <lineage>
        <taxon>Bacteria</taxon>
        <taxon>Bacillati</taxon>
        <taxon>Actinomycetota</taxon>
        <taxon>Actinomycetes</taxon>
        <taxon>Kitasatosporales</taxon>
        <taxon>Streptomycetaceae</taxon>
        <taxon>Streptomyces</taxon>
    </lineage>
</organism>
<evidence type="ECO:0000259" key="7">
    <source>
        <dbReference type="PROSITE" id="PS51918"/>
    </source>
</evidence>
<dbReference type="InterPro" id="IPR023404">
    <property type="entry name" value="rSAM_horseshoe"/>
</dbReference>
<evidence type="ECO:0000256" key="5">
    <source>
        <dbReference type="ARBA" id="ARBA00023014"/>
    </source>
</evidence>
<keyword evidence="4" id="KW-0408">Iron</keyword>
<dbReference type="InterPro" id="IPR051198">
    <property type="entry name" value="BchE-like"/>
</dbReference>
<comment type="caution">
    <text evidence="8">The sequence shown here is derived from an EMBL/GenBank/DDBJ whole genome shotgun (WGS) entry which is preliminary data.</text>
</comment>
<dbReference type="InterPro" id="IPR034466">
    <property type="entry name" value="Methyltransferase_Class_B"/>
</dbReference>
<dbReference type="InterPro" id="IPR058240">
    <property type="entry name" value="rSAM_sf"/>
</dbReference>
<dbReference type="SFLD" id="SFLDG01082">
    <property type="entry name" value="B12-binding_domain_containing"/>
    <property type="match status" value="1"/>
</dbReference>
<evidence type="ECO:0000313" key="8">
    <source>
        <dbReference type="EMBL" id="ELS50862.1"/>
    </source>
</evidence>
<accession>L8P6A1</accession>
<dbReference type="SFLD" id="SFLDS00029">
    <property type="entry name" value="Radical_SAM"/>
    <property type="match status" value="1"/>
</dbReference>
<protein>
    <recommendedName>
        <fullName evidence="7">Radical SAM core domain-containing protein</fullName>
    </recommendedName>
</protein>
<dbReference type="SFLD" id="SFLDG01123">
    <property type="entry name" value="methyltransferase_(Class_B)"/>
    <property type="match status" value="1"/>
</dbReference>
<dbReference type="InterPro" id="IPR006638">
    <property type="entry name" value="Elp3/MiaA/NifB-like_rSAM"/>
</dbReference>
<dbReference type="GO" id="GO:0051539">
    <property type="term" value="F:4 iron, 4 sulfur cluster binding"/>
    <property type="evidence" value="ECO:0007669"/>
    <property type="project" value="UniProtKB-KW"/>
</dbReference>
<proteinExistence type="predicted"/>
<sequence>MAGSRNVLCVAPRYATSFGTFDHAFHLVGARAFMPPQGLLVIAARLPAAWRVRVIDENVRPVTDDDLRWADAVFVTGMHVQRDRITRLVERAHARNRLTVLGGPSVSACPDWYPEADILHLGELGDATDAVVARVERDVTRPVTQERYRTKDRLALDRFPVPAYRAIDLQDYFLASVQFSSGCPFSCEFCDIPALYGHTPRMKTPKQVTAELDTLMACGRPRSVYFVDDNFVANPHAATALLPELVRWQERNGYPVVFACEATLNITKRPELLRLMRQARFTTLFAGIESPDPEALHALNKRQNLRSPVLDAVRTLNAHGIEVVAGIIIGLDTDSPAAYDRLTHFIDASAIPLLTINLLHALPGTPLWDRLEKEGRILDDPGTRESNVDFALPYPVVLDGWRRAIGHAYAPHRLYARFEHQMHHTYPNRLTVPRRPSRADVRHGLGVVGRALWECGVRAPYRKDFWRMTRSVAKHADLEGFVHTAVVGHHLITYAREALAGRAEKAFYAPRGADPATPAIQTAMDGRTSSKDDVERASRQGRA</sequence>
<dbReference type="SUPFAM" id="SSF159713">
    <property type="entry name" value="Dhaf3308-like"/>
    <property type="match status" value="1"/>
</dbReference>
<dbReference type="InterPro" id="IPR034530">
    <property type="entry name" value="HpnP-like"/>
</dbReference>
<evidence type="ECO:0000256" key="1">
    <source>
        <dbReference type="ARBA" id="ARBA00001966"/>
    </source>
</evidence>
<reference evidence="8 9" key="1">
    <citation type="journal article" date="2013" name="Genome Announc.">
        <title>Draft Genome Sequence of Streptomyces viridochromogenes Strain Tu57, Producer of Avilamycin.</title>
        <authorList>
            <person name="Gruning B.A."/>
            <person name="Erxleben A."/>
            <person name="Hahnlein A."/>
            <person name="Gunther S."/>
        </authorList>
    </citation>
    <scope>NUCLEOTIDE SEQUENCE [LARGE SCALE GENOMIC DNA]</scope>
    <source>
        <strain evidence="8 9">Tue57</strain>
    </source>
</reference>
<dbReference type="Pfam" id="PF04055">
    <property type="entry name" value="Radical_SAM"/>
    <property type="match status" value="1"/>
</dbReference>
<dbReference type="InterPro" id="IPR007197">
    <property type="entry name" value="rSAM"/>
</dbReference>
<dbReference type="PANTHER" id="PTHR43409:SF9">
    <property type="entry name" value="BLR2995 PROTEIN"/>
    <property type="match status" value="1"/>
</dbReference>
<keyword evidence="3" id="KW-0479">Metal-binding</keyword>
<feature type="region of interest" description="Disordered" evidence="6">
    <location>
        <begin position="511"/>
        <end position="543"/>
    </location>
</feature>
<dbReference type="PATRIC" id="fig|1160705.3.peg.8071"/>
<dbReference type="SMART" id="SM00729">
    <property type="entry name" value="Elp3"/>
    <property type="match status" value="1"/>
</dbReference>
<comment type="cofactor">
    <cofactor evidence="1">
        <name>[4Fe-4S] cluster</name>
        <dbReference type="ChEBI" id="CHEBI:49883"/>
    </cofactor>
</comment>
<dbReference type="Pfam" id="PF13282">
    <property type="entry name" value="DUF4070"/>
    <property type="match status" value="1"/>
</dbReference>
<dbReference type="GO" id="GO:0046872">
    <property type="term" value="F:metal ion binding"/>
    <property type="evidence" value="ECO:0007669"/>
    <property type="project" value="UniProtKB-KW"/>
</dbReference>
<dbReference type="PANTHER" id="PTHR43409">
    <property type="entry name" value="ANAEROBIC MAGNESIUM-PROTOPORPHYRIN IX MONOMETHYL ESTER CYCLASE-RELATED"/>
    <property type="match status" value="1"/>
</dbReference>
<dbReference type="Proteomes" id="UP000011205">
    <property type="component" value="Unassembled WGS sequence"/>
</dbReference>
<gene>
    <name evidence="8" type="ORF">STVIR_8170</name>
</gene>
<evidence type="ECO:0000313" key="9">
    <source>
        <dbReference type="Proteomes" id="UP000011205"/>
    </source>
</evidence>
<keyword evidence="5" id="KW-0411">Iron-sulfur</keyword>
<dbReference type="GO" id="GO:0005829">
    <property type="term" value="C:cytosol"/>
    <property type="evidence" value="ECO:0007669"/>
    <property type="project" value="TreeGrafter"/>
</dbReference>
<dbReference type="SUPFAM" id="SSF102114">
    <property type="entry name" value="Radical SAM enzymes"/>
    <property type="match status" value="1"/>
</dbReference>
<evidence type="ECO:0000256" key="2">
    <source>
        <dbReference type="ARBA" id="ARBA00022691"/>
    </source>
</evidence>
<evidence type="ECO:0000256" key="3">
    <source>
        <dbReference type="ARBA" id="ARBA00022723"/>
    </source>
</evidence>
<feature type="domain" description="Radical SAM core" evidence="7">
    <location>
        <begin position="169"/>
        <end position="403"/>
    </location>
</feature>
<dbReference type="SFLD" id="SFLDF00303">
    <property type="entry name" value="hopanoid_C2-methyltransferase"/>
    <property type="match status" value="1"/>
</dbReference>
<evidence type="ECO:0000256" key="6">
    <source>
        <dbReference type="SAM" id="MobiDB-lite"/>
    </source>
</evidence>